<keyword evidence="5" id="KW-0479">Metal-binding</keyword>
<dbReference type="Proteomes" id="UP001633002">
    <property type="component" value="Unassembled WGS sequence"/>
</dbReference>
<keyword evidence="6" id="KW-0378">Hydrolase</keyword>
<keyword evidence="4" id="KW-0540">Nuclease</keyword>
<comment type="caution">
    <text evidence="10">The sequence shown here is derived from an EMBL/GenBank/DDBJ whole genome shotgun (WGS) entry which is preliminary data.</text>
</comment>
<evidence type="ECO:0000256" key="8">
    <source>
        <dbReference type="SAM" id="SignalP"/>
    </source>
</evidence>
<comment type="similarity">
    <text evidence="3">Belongs to the HARBI1 family.</text>
</comment>
<dbReference type="PANTHER" id="PTHR22930:SF85">
    <property type="entry name" value="GH03217P-RELATED"/>
    <property type="match status" value="1"/>
</dbReference>
<feature type="domain" description="DDE Tnp4" evidence="9">
    <location>
        <begin position="240"/>
        <end position="400"/>
    </location>
</feature>
<dbReference type="GO" id="GO:0004518">
    <property type="term" value="F:nuclease activity"/>
    <property type="evidence" value="ECO:0007669"/>
    <property type="project" value="UniProtKB-KW"/>
</dbReference>
<evidence type="ECO:0000256" key="4">
    <source>
        <dbReference type="ARBA" id="ARBA00022722"/>
    </source>
</evidence>
<evidence type="ECO:0000256" key="1">
    <source>
        <dbReference type="ARBA" id="ARBA00001968"/>
    </source>
</evidence>
<protein>
    <recommendedName>
        <fullName evidence="9">DDE Tnp4 domain-containing protein</fullName>
    </recommendedName>
</protein>
<dbReference type="GO" id="GO:0016787">
    <property type="term" value="F:hydrolase activity"/>
    <property type="evidence" value="ECO:0007669"/>
    <property type="project" value="UniProtKB-KW"/>
</dbReference>
<keyword evidence="8" id="KW-0732">Signal</keyword>
<evidence type="ECO:0000256" key="2">
    <source>
        <dbReference type="ARBA" id="ARBA00004123"/>
    </source>
</evidence>
<comment type="subcellular location">
    <subcellularLocation>
        <location evidence="2">Nucleus</location>
    </subcellularLocation>
</comment>
<organism evidence="10 11">
    <name type="scientific">Riccia sorocarpa</name>
    <dbReference type="NCBI Taxonomy" id="122646"/>
    <lineage>
        <taxon>Eukaryota</taxon>
        <taxon>Viridiplantae</taxon>
        <taxon>Streptophyta</taxon>
        <taxon>Embryophyta</taxon>
        <taxon>Marchantiophyta</taxon>
        <taxon>Marchantiopsida</taxon>
        <taxon>Marchantiidae</taxon>
        <taxon>Marchantiales</taxon>
        <taxon>Ricciaceae</taxon>
        <taxon>Riccia</taxon>
    </lineage>
</organism>
<gene>
    <name evidence="10" type="ORF">R1sor_004715</name>
</gene>
<dbReference type="Pfam" id="PF13359">
    <property type="entry name" value="DDE_Tnp_4"/>
    <property type="match status" value="1"/>
</dbReference>
<dbReference type="AlphaFoldDB" id="A0ABD3HL00"/>
<dbReference type="EMBL" id="JBJQOH010000003">
    <property type="protein sequence ID" value="KAL3691064.1"/>
    <property type="molecule type" value="Genomic_DNA"/>
</dbReference>
<evidence type="ECO:0000256" key="6">
    <source>
        <dbReference type="ARBA" id="ARBA00022801"/>
    </source>
</evidence>
<name>A0ABD3HL00_9MARC</name>
<feature type="signal peptide" evidence="8">
    <location>
        <begin position="1"/>
        <end position="17"/>
    </location>
</feature>
<evidence type="ECO:0000256" key="7">
    <source>
        <dbReference type="ARBA" id="ARBA00023242"/>
    </source>
</evidence>
<evidence type="ECO:0000259" key="9">
    <source>
        <dbReference type="Pfam" id="PF13359"/>
    </source>
</evidence>
<dbReference type="GO" id="GO:0046872">
    <property type="term" value="F:metal ion binding"/>
    <property type="evidence" value="ECO:0007669"/>
    <property type="project" value="UniProtKB-KW"/>
</dbReference>
<dbReference type="PROSITE" id="PS51257">
    <property type="entry name" value="PROKAR_LIPOPROTEIN"/>
    <property type="match status" value="1"/>
</dbReference>
<keyword evidence="11" id="KW-1185">Reference proteome</keyword>
<dbReference type="InterPro" id="IPR045249">
    <property type="entry name" value="HARBI1-like"/>
</dbReference>
<accession>A0ABD3HL00</accession>
<evidence type="ECO:0000256" key="3">
    <source>
        <dbReference type="ARBA" id="ARBA00006958"/>
    </source>
</evidence>
<sequence>MNRVSVQGAALLGACAASTVTLNVAMQQFAGGPGAGDVGNESEEDDYPPSLLVANTNTQVLALMCAGGVSSADVLESISPEKWYIKPRSSQWWDIFLSQRENEQPGNWKRFFKVSRSTFEYICNLVRGDLETLKNPSNFSHITGREISVEKQVAIALRRISSGDPVSSVGKLFGAGNATVSKVTRKFIKAVVERARGHLKWPEAEQLEGVKTSFETLTGFPNCCGVVGLTHINLLFSPDESSLQWIDRMGKVSMVAQGIVDSNMRFLDVCIGWPGANDDAEVMRNSTFYRLSESGERLNGLGKLIAGNTIGEYILGSTGYPLLPWLITPYPQDFVNTRNEILTRTPLQSAFNGRHEAAMVVVDNAFACLKGMWRMLAKPSRNSDSSKLSSLVFACCLLHNIVLDRGEATGEELVLSGHHDQAYTPLFMEQYDDSDGWQYRDTLAECLASQNRL</sequence>
<keyword evidence="7" id="KW-0539">Nucleus</keyword>
<reference evidence="10 11" key="1">
    <citation type="submission" date="2024-09" db="EMBL/GenBank/DDBJ databases">
        <title>Chromosome-scale assembly of Riccia sorocarpa.</title>
        <authorList>
            <person name="Paukszto L."/>
        </authorList>
    </citation>
    <scope>NUCLEOTIDE SEQUENCE [LARGE SCALE GENOMIC DNA]</scope>
    <source>
        <strain evidence="10">LP-2024</strain>
        <tissue evidence="10">Aerial parts of the thallus</tissue>
    </source>
</reference>
<evidence type="ECO:0000256" key="5">
    <source>
        <dbReference type="ARBA" id="ARBA00022723"/>
    </source>
</evidence>
<feature type="chain" id="PRO_5044821074" description="DDE Tnp4 domain-containing protein" evidence="8">
    <location>
        <begin position="18"/>
        <end position="453"/>
    </location>
</feature>
<comment type="cofactor">
    <cofactor evidence="1">
        <name>a divalent metal cation</name>
        <dbReference type="ChEBI" id="CHEBI:60240"/>
    </cofactor>
</comment>
<dbReference type="PANTHER" id="PTHR22930">
    <property type="match status" value="1"/>
</dbReference>
<dbReference type="GO" id="GO:0005634">
    <property type="term" value="C:nucleus"/>
    <property type="evidence" value="ECO:0007669"/>
    <property type="project" value="UniProtKB-SubCell"/>
</dbReference>
<proteinExistence type="inferred from homology"/>
<evidence type="ECO:0000313" key="11">
    <source>
        <dbReference type="Proteomes" id="UP001633002"/>
    </source>
</evidence>
<evidence type="ECO:0000313" key="10">
    <source>
        <dbReference type="EMBL" id="KAL3691064.1"/>
    </source>
</evidence>
<dbReference type="InterPro" id="IPR027806">
    <property type="entry name" value="HARBI1_dom"/>
</dbReference>